<keyword evidence="4" id="KW-1185">Reference proteome</keyword>
<keyword evidence="2" id="KW-1133">Transmembrane helix</keyword>
<evidence type="ECO:0000256" key="1">
    <source>
        <dbReference type="SAM" id="MobiDB-lite"/>
    </source>
</evidence>
<gene>
    <name evidence="3" type="ORF">HannXRQ_Chr05g0140031</name>
</gene>
<dbReference type="InParanoid" id="A0A251UNV2"/>
<dbReference type="Proteomes" id="UP000215914">
    <property type="component" value="Chromosome 5"/>
</dbReference>
<sequence>MGLFLNKTTLVRPFFFLLFYPLYLPLHFIFPFSTATCRQRKRTRHEQSSKREKQRSGSRRVSGNRPSTRARLPQTEPKSSTLGLSGEDSSDQRWKWRVPTSLGFRRDL</sequence>
<evidence type="ECO:0000256" key="2">
    <source>
        <dbReference type="SAM" id="Phobius"/>
    </source>
</evidence>
<reference evidence="4" key="1">
    <citation type="journal article" date="2017" name="Nature">
        <title>The sunflower genome provides insights into oil metabolism, flowering and Asterid evolution.</title>
        <authorList>
            <person name="Badouin H."/>
            <person name="Gouzy J."/>
            <person name="Grassa C.J."/>
            <person name="Murat F."/>
            <person name="Staton S.E."/>
            <person name="Cottret L."/>
            <person name="Lelandais-Briere C."/>
            <person name="Owens G.L."/>
            <person name="Carrere S."/>
            <person name="Mayjonade B."/>
            <person name="Legrand L."/>
            <person name="Gill N."/>
            <person name="Kane N.C."/>
            <person name="Bowers J.E."/>
            <person name="Hubner S."/>
            <person name="Bellec A."/>
            <person name="Berard A."/>
            <person name="Berges H."/>
            <person name="Blanchet N."/>
            <person name="Boniface M.C."/>
            <person name="Brunel D."/>
            <person name="Catrice O."/>
            <person name="Chaidir N."/>
            <person name="Claudel C."/>
            <person name="Donnadieu C."/>
            <person name="Faraut T."/>
            <person name="Fievet G."/>
            <person name="Helmstetter N."/>
            <person name="King M."/>
            <person name="Knapp S.J."/>
            <person name="Lai Z."/>
            <person name="Le Paslier M.C."/>
            <person name="Lippi Y."/>
            <person name="Lorenzon L."/>
            <person name="Mandel J.R."/>
            <person name="Marage G."/>
            <person name="Marchand G."/>
            <person name="Marquand E."/>
            <person name="Bret-Mestries E."/>
            <person name="Morien E."/>
            <person name="Nambeesan S."/>
            <person name="Nguyen T."/>
            <person name="Pegot-Espagnet P."/>
            <person name="Pouilly N."/>
            <person name="Raftis F."/>
            <person name="Sallet E."/>
            <person name="Schiex T."/>
            <person name="Thomas J."/>
            <person name="Vandecasteele C."/>
            <person name="Vares D."/>
            <person name="Vear F."/>
            <person name="Vautrin S."/>
            <person name="Crespi M."/>
            <person name="Mangin B."/>
            <person name="Burke J.M."/>
            <person name="Salse J."/>
            <person name="Munos S."/>
            <person name="Vincourt P."/>
            <person name="Rieseberg L.H."/>
            <person name="Langlade N.B."/>
        </authorList>
    </citation>
    <scope>NUCLEOTIDE SEQUENCE [LARGE SCALE GENOMIC DNA]</scope>
    <source>
        <strain evidence="4">cv. SF193</strain>
    </source>
</reference>
<organism evidence="3 4">
    <name type="scientific">Helianthus annuus</name>
    <name type="common">Common sunflower</name>
    <dbReference type="NCBI Taxonomy" id="4232"/>
    <lineage>
        <taxon>Eukaryota</taxon>
        <taxon>Viridiplantae</taxon>
        <taxon>Streptophyta</taxon>
        <taxon>Embryophyta</taxon>
        <taxon>Tracheophyta</taxon>
        <taxon>Spermatophyta</taxon>
        <taxon>Magnoliopsida</taxon>
        <taxon>eudicotyledons</taxon>
        <taxon>Gunneridae</taxon>
        <taxon>Pentapetalae</taxon>
        <taxon>asterids</taxon>
        <taxon>campanulids</taxon>
        <taxon>Asterales</taxon>
        <taxon>Asteraceae</taxon>
        <taxon>Asteroideae</taxon>
        <taxon>Heliantheae alliance</taxon>
        <taxon>Heliantheae</taxon>
        <taxon>Helianthus</taxon>
    </lineage>
</organism>
<protein>
    <submittedName>
        <fullName evidence="3">Uncharacterized protein</fullName>
    </submittedName>
</protein>
<feature type="compositionally biased region" description="Basic and acidic residues" evidence="1">
    <location>
        <begin position="45"/>
        <end position="55"/>
    </location>
</feature>
<keyword evidence="2" id="KW-0472">Membrane</keyword>
<keyword evidence="2" id="KW-0812">Transmembrane</keyword>
<feature type="transmembrane region" description="Helical" evidence="2">
    <location>
        <begin position="14"/>
        <end position="35"/>
    </location>
</feature>
<name>A0A251UNV2_HELAN</name>
<dbReference type="EMBL" id="CM007894">
    <property type="protein sequence ID" value="OTG24739.1"/>
    <property type="molecule type" value="Genomic_DNA"/>
</dbReference>
<dbReference type="AlphaFoldDB" id="A0A251UNV2"/>
<accession>A0A251UNV2</accession>
<evidence type="ECO:0000313" key="3">
    <source>
        <dbReference type="EMBL" id="OTG24739.1"/>
    </source>
</evidence>
<evidence type="ECO:0000313" key="4">
    <source>
        <dbReference type="Proteomes" id="UP000215914"/>
    </source>
</evidence>
<feature type="region of interest" description="Disordered" evidence="1">
    <location>
        <begin position="40"/>
        <end position="93"/>
    </location>
</feature>
<proteinExistence type="predicted"/>